<dbReference type="InterPro" id="IPR001714">
    <property type="entry name" value="Pept_M24_MAP"/>
</dbReference>
<dbReference type="SUPFAM" id="SSF55920">
    <property type="entry name" value="Creatinase/aminopeptidase"/>
    <property type="match status" value="1"/>
</dbReference>
<keyword evidence="3 6" id="KW-0645">Protease</keyword>
<comment type="subunit">
    <text evidence="6">Monomer.</text>
</comment>
<dbReference type="Pfam" id="PF00557">
    <property type="entry name" value="Peptidase_M24"/>
    <property type="match status" value="1"/>
</dbReference>
<dbReference type="EMBL" id="VNHY01000006">
    <property type="protein sequence ID" value="TYP91469.1"/>
    <property type="molecule type" value="Genomic_DNA"/>
</dbReference>
<evidence type="ECO:0000313" key="9">
    <source>
        <dbReference type="EMBL" id="TYP91469.1"/>
    </source>
</evidence>
<dbReference type="GO" id="GO:0046872">
    <property type="term" value="F:metal ion binding"/>
    <property type="evidence" value="ECO:0007669"/>
    <property type="project" value="UniProtKB-UniRule"/>
</dbReference>
<keyword evidence="2 6" id="KW-0031">Aminopeptidase</keyword>
<dbReference type="InterPro" id="IPR000994">
    <property type="entry name" value="Pept_M24"/>
</dbReference>
<reference evidence="9 10" key="1">
    <citation type="submission" date="2019-07" db="EMBL/GenBank/DDBJ databases">
        <title>Genomic Encyclopedia of Archaeal and Bacterial Type Strains, Phase II (KMG-II): from individual species to whole genera.</title>
        <authorList>
            <person name="Goeker M."/>
        </authorList>
    </citation>
    <scope>NUCLEOTIDE SEQUENCE [LARGE SCALE GENOMIC DNA]</scope>
    <source>
        <strain evidence="9 10">DSM 21935</strain>
    </source>
</reference>
<dbReference type="AlphaFoldDB" id="A0A5D3YHE8"/>
<keyword evidence="4 6" id="KW-0479">Metal-binding</keyword>
<dbReference type="GO" id="GO:0004239">
    <property type="term" value="F:initiator methionyl aminopeptidase activity"/>
    <property type="evidence" value="ECO:0007669"/>
    <property type="project" value="UniProtKB-UniRule"/>
</dbReference>
<keyword evidence="5 6" id="KW-0378">Hydrolase</keyword>
<dbReference type="Proteomes" id="UP000324595">
    <property type="component" value="Unassembled WGS sequence"/>
</dbReference>
<feature type="domain" description="Peptidase M24" evidence="8">
    <location>
        <begin position="11"/>
        <end position="244"/>
    </location>
</feature>
<keyword evidence="10" id="KW-1185">Reference proteome</keyword>
<feature type="binding site" evidence="6">
    <location>
        <position position="237"/>
    </location>
    <ligand>
        <name>a divalent metal cation</name>
        <dbReference type="ChEBI" id="CHEBI:60240"/>
        <label>1</label>
    </ligand>
</feature>
<comment type="cofactor">
    <cofactor evidence="6">
        <name>Co(2+)</name>
        <dbReference type="ChEBI" id="CHEBI:48828"/>
    </cofactor>
    <cofactor evidence="6">
        <name>Zn(2+)</name>
        <dbReference type="ChEBI" id="CHEBI:29105"/>
    </cofactor>
    <cofactor evidence="6">
        <name>Mn(2+)</name>
        <dbReference type="ChEBI" id="CHEBI:29035"/>
    </cofactor>
    <cofactor evidence="6">
        <name>Fe(2+)</name>
        <dbReference type="ChEBI" id="CHEBI:29033"/>
    </cofactor>
    <text evidence="6">Binds 2 divalent metal cations per subunit. Has a high-affinity and a low affinity metal-binding site. The true nature of the physiological cofactor is under debate. The enzyme is active with cobalt, zinc, manganese or divalent iron ions. Most likely, methionine aminopeptidases function as mononuclear Fe(2+)-metalloproteases under physiological conditions, and the catalytically relevant metal-binding site has been assigned to the histidine-containing high-affinity site.</text>
</comment>
<dbReference type="GO" id="GO:0006508">
    <property type="term" value="P:proteolysis"/>
    <property type="evidence" value="ECO:0007669"/>
    <property type="project" value="UniProtKB-KW"/>
</dbReference>
<dbReference type="InterPro" id="IPR036005">
    <property type="entry name" value="Creatinase/aminopeptidase-like"/>
</dbReference>
<comment type="catalytic activity">
    <reaction evidence="6 7">
        <text>Release of N-terminal amino acids, preferentially methionine, from peptides and arylamides.</text>
        <dbReference type="EC" id="3.4.11.18"/>
    </reaction>
</comment>
<evidence type="ECO:0000256" key="1">
    <source>
        <dbReference type="ARBA" id="ARBA00002521"/>
    </source>
</evidence>
<feature type="binding site" evidence="6">
    <location>
        <position position="110"/>
    </location>
    <ligand>
        <name>a divalent metal cation</name>
        <dbReference type="ChEBI" id="CHEBI:60240"/>
        <label>1</label>
    </ligand>
</feature>
<dbReference type="PRINTS" id="PR00599">
    <property type="entry name" value="MAPEPTIDASE"/>
</dbReference>
<feature type="binding site" evidence="6">
    <location>
        <position position="81"/>
    </location>
    <ligand>
        <name>substrate</name>
    </ligand>
</feature>
<dbReference type="EC" id="3.4.11.18" evidence="6 7"/>
<protein>
    <recommendedName>
        <fullName evidence="6 7">Methionine aminopeptidase</fullName>
        <shortName evidence="6">MAP</shortName>
        <shortName evidence="6">MetAP</shortName>
        <ecNumber evidence="6 7">3.4.11.18</ecNumber>
    </recommendedName>
    <alternativeName>
        <fullName evidence="6">Peptidase M</fullName>
    </alternativeName>
</protein>
<dbReference type="HAMAP" id="MF_01974">
    <property type="entry name" value="MetAP_1"/>
    <property type="match status" value="1"/>
</dbReference>
<dbReference type="PANTHER" id="PTHR43330:SF27">
    <property type="entry name" value="METHIONINE AMINOPEPTIDASE"/>
    <property type="match status" value="1"/>
</dbReference>
<dbReference type="PANTHER" id="PTHR43330">
    <property type="entry name" value="METHIONINE AMINOPEPTIDASE"/>
    <property type="match status" value="1"/>
</dbReference>
<proteinExistence type="inferred from homology"/>
<dbReference type="NCBIfam" id="TIGR00500">
    <property type="entry name" value="met_pdase_I"/>
    <property type="match status" value="1"/>
</dbReference>
<dbReference type="CDD" id="cd01086">
    <property type="entry name" value="MetAP1"/>
    <property type="match status" value="1"/>
</dbReference>
<dbReference type="OrthoDB" id="9802055at2"/>
<evidence type="ECO:0000256" key="4">
    <source>
        <dbReference type="ARBA" id="ARBA00022723"/>
    </source>
</evidence>
<evidence type="ECO:0000256" key="7">
    <source>
        <dbReference type="RuleBase" id="RU003653"/>
    </source>
</evidence>
<comment type="function">
    <text evidence="1 6">Removes the N-terminal methionine from nascent proteins. The N-terminal methionine is often cleaved when the second residue in the primary sequence is small and uncharged (Met-Ala-, Cys, Gly, Pro, Ser, Thr, or Val). Requires deformylation of the N(alpha)-formylated initiator methionine before it can be hydrolyzed.</text>
</comment>
<feature type="binding site" evidence="6">
    <location>
        <position position="180"/>
    </location>
    <ligand>
        <name>substrate</name>
    </ligand>
</feature>
<dbReference type="Gene3D" id="3.90.230.10">
    <property type="entry name" value="Creatinase/methionine aminopeptidase superfamily"/>
    <property type="match status" value="1"/>
</dbReference>
<feature type="binding site" evidence="6">
    <location>
        <position position="173"/>
    </location>
    <ligand>
        <name>a divalent metal cation</name>
        <dbReference type="ChEBI" id="CHEBI:60240"/>
        <label>2</label>
        <note>catalytic</note>
    </ligand>
</feature>
<evidence type="ECO:0000256" key="2">
    <source>
        <dbReference type="ARBA" id="ARBA00022438"/>
    </source>
</evidence>
<evidence type="ECO:0000259" key="8">
    <source>
        <dbReference type="Pfam" id="PF00557"/>
    </source>
</evidence>
<comment type="caution">
    <text evidence="9">The sequence shown here is derived from an EMBL/GenBank/DDBJ whole genome shotgun (WGS) entry which is preliminary data.</text>
</comment>
<name>A0A5D3YHE8_9BACT</name>
<feature type="binding site" evidence="6">
    <location>
        <position position="110"/>
    </location>
    <ligand>
        <name>a divalent metal cation</name>
        <dbReference type="ChEBI" id="CHEBI:60240"/>
        <label>2</label>
        <note>catalytic</note>
    </ligand>
</feature>
<feature type="binding site" evidence="6">
    <location>
        <position position="99"/>
    </location>
    <ligand>
        <name>a divalent metal cation</name>
        <dbReference type="ChEBI" id="CHEBI:60240"/>
        <label>1</label>
    </ligand>
</feature>
<evidence type="ECO:0000256" key="6">
    <source>
        <dbReference type="HAMAP-Rule" id="MF_01974"/>
    </source>
</evidence>
<evidence type="ECO:0000256" key="5">
    <source>
        <dbReference type="ARBA" id="ARBA00022801"/>
    </source>
</evidence>
<feature type="binding site" evidence="6">
    <location>
        <position position="206"/>
    </location>
    <ligand>
        <name>a divalent metal cation</name>
        <dbReference type="ChEBI" id="CHEBI:60240"/>
        <label>2</label>
        <note>catalytic</note>
    </ligand>
</feature>
<dbReference type="GO" id="GO:0070006">
    <property type="term" value="F:metalloaminopeptidase activity"/>
    <property type="evidence" value="ECO:0007669"/>
    <property type="project" value="UniProtKB-UniRule"/>
</dbReference>
<evidence type="ECO:0000256" key="3">
    <source>
        <dbReference type="ARBA" id="ARBA00022670"/>
    </source>
</evidence>
<evidence type="ECO:0000313" key="10">
    <source>
        <dbReference type="Proteomes" id="UP000324595"/>
    </source>
</evidence>
<sequence>MIYLKSESEIEKMRESAQIVSQTLAEVAKHIEPGVTTGKLDRVAEDFIKEENGRPAFKGYGPKGNEFPGTLCISVNEEVVHGIPSNKRELKEGDIVSIDCGVEKNGYFGDHAYTFAVGECEDEKIRLLRTTLESLYEGIDQAVHGNNIGDISNAIQTHCEDEGFGVVRDLVGHGLGKSLHEDPSVPNFGKAGRGDRLRSGMTLAIEPMITLGSFKVSTLNDGWTVVTADKSISAHYEHDVVIREGKAEVLSTFDYIREITKSRINAKI</sequence>
<organism evidence="9 10">
    <name type="scientific">Fodinibius salinus</name>
    <dbReference type="NCBI Taxonomy" id="860790"/>
    <lineage>
        <taxon>Bacteria</taxon>
        <taxon>Pseudomonadati</taxon>
        <taxon>Balneolota</taxon>
        <taxon>Balneolia</taxon>
        <taxon>Balneolales</taxon>
        <taxon>Balneolaceae</taxon>
        <taxon>Fodinibius</taxon>
    </lineage>
</organism>
<feature type="binding site" evidence="6">
    <location>
        <position position="237"/>
    </location>
    <ligand>
        <name>a divalent metal cation</name>
        <dbReference type="ChEBI" id="CHEBI:60240"/>
        <label>2</label>
        <note>catalytic</note>
    </ligand>
</feature>
<dbReference type="GO" id="GO:0005829">
    <property type="term" value="C:cytosol"/>
    <property type="evidence" value="ECO:0007669"/>
    <property type="project" value="TreeGrafter"/>
</dbReference>
<dbReference type="InterPro" id="IPR002467">
    <property type="entry name" value="Pept_M24A_MAP1"/>
</dbReference>
<dbReference type="RefSeq" id="WP_148899915.1">
    <property type="nucleotide sequence ID" value="NZ_VNHY01000006.1"/>
</dbReference>
<gene>
    <name evidence="6" type="primary">map</name>
    <name evidence="9" type="ORF">LX73_2605</name>
</gene>
<comment type="similarity">
    <text evidence="6">Belongs to the peptidase M24A family. Methionine aminopeptidase type 1 subfamily.</text>
</comment>
<accession>A0A5D3YHE8</accession>